<reference evidence="2 3" key="1">
    <citation type="journal article" date="2015" name="Genome Biol. Evol.">
        <title>Found and Lost: The Fates of Horizontally Acquired Genes in Arthropod-Symbiotic Spiroplasma.</title>
        <authorList>
            <person name="Lo W.S."/>
            <person name="Gasparich G.E."/>
            <person name="Kuo C.H."/>
        </authorList>
    </citation>
    <scope>NUCLEOTIDE SEQUENCE [LARGE SCALE GENOMIC DNA]</scope>
    <source>
        <strain evidence="3">TDA-040725-5</strain>
    </source>
</reference>
<evidence type="ECO:0000313" key="3">
    <source>
        <dbReference type="Proteomes" id="UP000035661"/>
    </source>
</evidence>
<feature type="transmembrane region" description="Helical" evidence="1">
    <location>
        <begin position="51"/>
        <end position="72"/>
    </location>
</feature>
<feature type="transmembrane region" description="Helical" evidence="1">
    <location>
        <begin position="160"/>
        <end position="182"/>
    </location>
</feature>
<feature type="transmembrane region" description="Helical" evidence="1">
    <location>
        <begin position="92"/>
        <end position="110"/>
    </location>
</feature>
<feature type="transmembrane region" description="Helical" evidence="1">
    <location>
        <begin position="12"/>
        <end position="31"/>
    </location>
</feature>
<dbReference type="Proteomes" id="UP000035661">
    <property type="component" value="Chromosome"/>
</dbReference>
<name>A0A0H3XKW6_9MOLU</name>
<organism evidence="2 3">
    <name type="scientific">Spiroplasma eriocheiris</name>
    <dbReference type="NCBI Taxonomy" id="315358"/>
    <lineage>
        <taxon>Bacteria</taxon>
        <taxon>Bacillati</taxon>
        <taxon>Mycoplasmatota</taxon>
        <taxon>Mollicutes</taxon>
        <taxon>Entomoplasmatales</taxon>
        <taxon>Spiroplasmataceae</taxon>
        <taxon>Spiroplasma</taxon>
    </lineage>
</organism>
<dbReference type="EMBL" id="CP011856">
    <property type="protein sequence ID" value="AKM54114.1"/>
    <property type="molecule type" value="Genomic_DNA"/>
</dbReference>
<feature type="transmembrane region" description="Helical" evidence="1">
    <location>
        <begin position="130"/>
        <end position="148"/>
    </location>
</feature>
<protein>
    <recommendedName>
        <fullName evidence="4">Transmembrane protein</fullName>
    </recommendedName>
</protein>
<keyword evidence="1" id="KW-1133">Transmembrane helix</keyword>
<gene>
    <name evidence="2" type="ORF">SERIO_v1c05400</name>
</gene>
<evidence type="ECO:0000313" key="2">
    <source>
        <dbReference type="EMBL" id="AKM54114.1"/>
    </source>
</evidence>
<dbReference type="PATRIC" id="fig|743698.3.peg.539"/>
<proteinExistence type="predicted"/>
<keyword evidence="1" id="KW-0812">Transmembrane</keyword>
<dbReference type="KEGG" id="seri:SERIO_v1c05400"/>
<keyword evidence="1" id="KW-0472">Membrane</keyword>
<keyword evidence="3" id="KW-1185">Reference proteome</keyword>
<dbReference type="STRING" id="315358.SERIO_v1c05400"/>
<dbReference type="AlphaFoldDB" id="A0A0H3XKW6"/>
<accession>A0A0H3XKW6</accession>
<evidence type="ECO:0008006" key="4">
    <source>
        <dbReference type="Google" id="ProtNLM"/>
    </source>
</evidence>
<feature type="transmembrane region" description="Helical" evidence="1">
    <location>
        <begin position="202"/>
        <end position="229"/>
    </location>
</feature>
<reference evidence="3" key="2">
    <citation type="submission" date="2015-06" db="EMBL/GenBank/DDBJ databases">
        <title>Complete genome sequence of Spiroplasma eriocheiris TDA-040725-5 (DSM 21848).</title>
        <authorList>
            <person name="Lo W.-S."/>
            <person name="Kuo C.-H."/>
        </authorList>
    </citation>
    <scope>NUCLEOTIDE SEQUENCE [LARGE SCALE GENOMIC DNA]</scope>
    <source>
        <strain evidence="3">TDA-040725-5</strain>
    </source>
</reference>
<evidence type="ECO:0000256" key="1">
    <source>
        <dbReference type="SAM" id="Phobius"/>
    </source>
</evidence>
<sequence>MKKSYLKYGFYVWFTIVPLLCVFLDLIFSTIQPNPQYGDYTTNFDFSIINQSIYLSVWISLATFAYGLFNWINIHTNNMPSWITGKNNLTRITALNVLAFILYNVTLLVSTNVVGFNTWYKIIKSVFEHMVTPLLIIGFYFIFTTPIINSKDYFKKYSWYNTIHLAIYLFYVLLRAIMLISFPPQNQAVFTPFPYEQLDPRVVGYPLVILGVSALFVGIIVLATGLNYLSNLRNSGPHEAGPTKPKKLLNN</sequence>
<dbReference type="RefSeq" id="WP_236682176.1">
    <property type="nucleotide sequence ID" value="NZ_CP011856.1"/>
</dbReference>